<dbReference type="AlphaFoldDB" id="A0A938B3G3"/>
<protein>
    <recommendedName>
        <fullName evidence="3">Leucine-binding protein domain-containing protein</fullName>
    </recommendedName>
</protein>
<dbReference type="Gene3D" id="3.40.50.2300">
    <property type="match status" value="2"/>
</dbReference>
<evidence type="ECO:0000313" key="4">
    <source>
        <dbReference type="EMBL" id="MBM3223768.1"/>
    </source>
</evidence>
<evidence type="ECO:0000259" key="3">
    <source>
        <dbReference type="Pfam" id="PF13458"/>
    </source>
</evidence>
<dbReference type="EMBL" id="VGLS01000195">
    <property type="protein sequence ID" value="MBM3223768.1"/>
    <property type="molecule type" value="Genomic_DNA"/>
</dbReference>
<proteinExistence type="inferred from homology"/>
<dbReference type="InterPro" id="IPR051010">
    <property type="entry name" value="BCAA_transport"/>
</dbReference>
<name>A0A938B3G3_UNCTE</name>
<dbReference type="Pfam" id="PF13458">
    <property type="entry name" value="Peripla_BP_6"/>
    <property type="match status" value="1"/>
</dbReference>
<dbReference type="InterPro" id="IPR028081">
    <property type="entry name" value="Leu-bd"/>
</dbReference>
<accession>A0A938B3G3</accession>
<evidence type="ECO:0000256" key="1">
    <source>
        <dbReference type="ARBA" id="ARBA00010062"/>
    </source>
</evidence>
<evidence type="ECO:0000256" key="2">
    <source>
        <dbReference type="ARBA" id="ARBA00022729"/>
    </source>
</evidence>
<dbReference type="InterPro" id="IPR028082">
    <property type="entry name" value="Peripla_BP_I"/>
</dbReference>
<sequence>MEATRQSIRQRDVMRQRYFAFLSLMLCTIVALSVGGPDRVQAADNVIKVGVSAPLSGPAAPWGIPHKQAMELVFEEVNSQGGLDIGGKKYKLEVVAYDHKYVIAEGVATVNRLIAKDDVKYLTILGGAVAKANEEAVNEAGVLVLPLAYAEGLVSPKNPLIFHSFPAPPETATFWKWVKEKHPEIQKLATISPNDDTGWWSIKVETQYTEKLGYTTVAKEFFERGLTDFNPILLRMLAQKPDIVSVNAAPAGSVGLIIKQARELGFKGRFIHIGQLDTSVVAGIAGKDHVEGMWVHGFVETPLPEAVKSWKERYTKKYGEWNATSIDFANPAFAFIAGIKKAQSLDPKKIAQALQSVEFENLWGKARFGGKDFYGTNNQIVYAMPFSEVKAGVATMIVQLPPPHN</sequence>
<reference evidence="4" key="1">
    <citation type="submission" date="2019-03" db="EMBL/GenBank/DDBJ databases">
        <title>Lake Tanganyika Metagenome-Assembled Genomes (MAGs).</title>
        <authorList>
            <person name="Tran P."/>
        </authorList>
    </citation>
    <scope>NUCLEOTIDE SEQUENCE</scope>
    <source>
        <strain evidence="4">K_DeepCast_65m_m2_066</strain>
    </source>
</reference>
<dbReference type="CDD" id="cd06336">
    <property type="entry name" value="PBP1_ABC_ligand_binding-like"/>
    <property type="match status" value="1"/>
</dbReference>
<comment type="similarity">
    <text evidence="1">Belongs to the leucine-binding protein family.</text>
</comment>
<feature type="domain" description="Leucine-binding protein" evidence="3">
    <location>
        <begin position="47"/>
        <end position="391"/>
    </location>
</feature>
<gene>
    <name evidence="4" type="ORF">FJZ47_08220</name>
</gene>
<dbReference type="SUPFAM" id="SSF53822">
    <property type="entry name" value="Periplasmic binding protein-like I"/>
    <property type="match status" value="1"/>
</dbReference>
<dbReference type="PANTHER" id="PTHR30483">
    <property type="entry name" value="LEUCINE-SPECIFIC-BINDING PROTEIN"/>
    <property type="match status" value="1"/>
</dbReference>
<organism evidence="4 5">
    <name type="scientific">Tectimicrobiota bacterium</name>
    <dbReference type="NCBI Taxonomy" id="2528274"/>
    <lineage>
        <taxon>Bacteria</taxon>
        <taxon>Pseudomonadati</taxon>
        <taxon>Nitrospinota/Tectimicrobiota group</taxon>
        <taxon>Candidatus Tectimicrobiota</taxon>
    </lineage>
</organism>
<evidence type="ECO:0000313" key="5">
    <source>
        <dbReference type="Proteomes" id="UP000712673"/>
    </source>
</evidence>
<keyword evidence="2" id="KW-0732">Signal</keyword>
<dbReference type="Proteomes" id="UP000712673">
    <property type="component" value="Unassembled WGS sequence"/>
</dbReference>
<dbReference type="PANTHER" id="PTHR30483:SF6">
    <property type="entry name" value="PERIPLASMIC BINDING PROTEIN OF ABC TRANSPORTER FOR NATURAL AMINO ACIDS"/>
    <property type="match status" value="1"/>
</dbReference>
<comment type="caution">
    <text evidence="4">The sequence shown here is derived from an EMBL/GenBank/DDBJ whole genome shotgun (WGS) entry which is preliminary data.</text>
</comment>